<dbReference type="InterPro" id="IPR036873">
    <property type="entry name" value="Rhodanese-like_dom_sf"/>
</dbReference>
<keyword evidence="4" id="KW-1185">Reference proteome</keyword>
<reference evidence="3 4" key="1">
    <citation type="submission" date="2024-07" db="EMBL/GenBank/DDBJ databases">
        <title>Uliginosibacterium flavum JJ3220;KACC:17644.</title>
        <authorList>
            <person name="Kim M.K."/>
        </authorList>
    </citation>
    <scope>NUCLEOTIDE SEQUENCE [LARGE SCALE GENOMIC DNA]</scope>
    <source>
        <strain evidence="3 4">KACC:17644</strain>
    </source>
</reference>
<dbReference type="SUPFAM" id="SSF52821">
    <property type="entry name" value="Rhodanese/Cell cycle control phosphatase"/>
    <property type="match status" value="1"/>
</dbReference>
<comment type="caution">
    <text evidence="3">The sequence shown here is derived from an EMBL/GenBank/DDBJ whole genome shotgun (WGS) entry which is preliminary data.</text>
</comment>
<feature type="domain" description="Rhodanese" evidence="2">
    <location>
        <begin position="18"/>
        <end position="96"/>
    </location>
</feature>
<dbReference type="CDD" id="cd00158">
    <property type="entry name" value="RHOD"/>
    <property type="match status" value="1"/>
</dbReference>
<dbReference type="PROSITE" id="PS51257">
    <property type="entry name" value="PROKAR_LIPOPROTEIN"/>
    <property type="match status" value="1"/>
</dbReference>
<protein>
    <submittedName>
        <fullName evidence="3">Rhodanese-like domain-containing protein</fullName>
    </submittedName>
</protein>
<organism evidence="3 4">
    <name type="scientific">Uliginosibacterium flavum</name>
    <dbReference type="NCBI Taxonomy" id="1396831"/>
    <lineage>
        <taxon>Bacteria</taxon>
        <taxon>Pseudomonadati</taxon>
        <taxon>Pseudomonadota</taxon>
        <taxon>Betaproteobacteria</taxon>
        <taxon>Rhodocyclales</taxon>
        <taxon>Zoogloeaceae</taxon>
        <taxon>Uliginosibacterium</taxon>
    </lineage>
</organism>
<feature type="signal peptide" evidence="1">
    <location>
        <begin position="1"/>
        <end position="20"/>
    </location>
</feature>
<dbReference type="InterPro" id="IPR001763">
    <property type="entry name" value="Rhodanese-like_dom"/>
</dbReference>
<dbReference type="InterPro" id="IPR052367">
    <property type="entry name" value="Thiosulfate_ST/Rhodanese-like"/>
</dbReference>
<keyword evidence="1" id="KW-0732">Signal</keyword>
<dbReference type="SMART" id="SM00450">
    <property type="entry name" value="RHOD"/>
    <property type="match status" value="1"/>
</dbReference>
<evidence type="ECO:0000313" key="4">
    <source>
        <dbReference type="Proteomes" id="UP001549691"/>
    </source>
</evidence>
<evidence type="ECO:0000256" key="1">
    <source>
        <dbReference type="SAM" id="SignalP"/>
    </source>
</evidence>
<dbReference type="PANTHER" id="PTHR45431">
    <property type="entry name" value="RHODANESE-LIKE DOMAIN-CONTAINING PROTEIN 15, CHLOROPLASTIC"/>
    <property type="match status" value="1"/>
</dbReference>
<dbReference type="Proteomes" id="UP001549691">
    <property type="component" value="Unassembled WGS sequence"/>
</dbReference>
<proteinExistence type="predicted"/>
<dbReference type="Gene3D" id="3.40.250.10">
    <property type="entry name" value="Rhodanese-like domain"/>
    <property type="match status" value="1"/>
</dbReference>
<dbReference type="PANTHER" id="PTHR45431:SF3">
    <property type="entry name" value="RHODANESE-LIKE DOMAIN-CONTAINING PROTEIN 15, CHLOROPLASTIC"/>
    <property type="match status" value="1"/>
</dbReference>
<sequence>MFKHVFTTVLLALSCAAVSAKTVLIDVRTPEEFAAGHLEGALNIDHSVIDKRIGMAGVSKDDEVILYCRSGRRSAIASNSLKGMGYKKLLDYGGIEDARKKLQKK</sequence>
<evidence type="ECO:0000259" key="2">
    <source>
        <dbReference type="PROSITE" id="PS50206"/>
    </source>
</evidence>
<dbReference type="RefSeq" id="WP_354599804.1">
    <property type="nucleotide sequence ID" value="NZ_JBEWZI010000003.1"/>
</dbReference>
<gene>
    <name evidence="3" type="ORF">ABXR19_04005</name>
</gene>
<name>A0ABV2THE9_9RHOO</name>
<dbReference type="Pfam" id="PF00581">
    <property type="entry name" value="Rhodanese"/>
    <property type="match status" value="1"/>
</dbReference>
<evidence type="ECO:0000313" key="3">
    <source>
        <dbReference type="EMBL" id="MET7013341.1"/>
    </source>
</evidence>
<dbReference type="PROSITE" id="PS50206">
    <property type="entry name" value="RHODANESE_3"/>
    <property type="match status" value="1"/>
</dbReference>
<feature type="chain" id="PRO_5046908082" evidence="1">
    <location>
        <begin position="21"/>
        <end position="105"/>
    </location>
</feature>
<accession>A0ABV2THE9</accession>
<dbReference type="EMBL" id="JBEWZI010000003">
    <property type="protein sequence ID" value="MET7013341.1"/>
    <property type="molecule type" value="Genomic_DNA"/>
</dbReference>